<evidence type="ECO:0000313" key="2">
    <source>
        <dbReference type="EMBL" id="CCE34039.1"/>
    </source>
</evidence>
<dbReference type="EMBL" id="CAGA01000073">
    <property type="protein sequence ID" value="CCE34039.1"/>
    <property type="molecule type" value="Genomic_DNA"/>
</dbReference>
<dbReference type="VEuPathDB" id="FungiDB:CPUR_07971"/>
<feature type="region of interest" description="Disordered" evidence="1">
    <location>
        <begin position="84"/>
        <end position="104"/>
    </location>
</feature>
<keyword evidence="3" id="KW-1185">Reference proteome</keyword>
<proteinExistence type="predicted"/>
<protein>
    <submittedName>
        <fullName evidence="2">Uncharacterized protein</fullName>
    </submittedName>
</protein>
<gene>
    <name evidence="2" type="ORF">CPUR_07971</name>
</gene>
<reference evidence="2 3" key="1">
    <citation type="journal article" date="2013" name="PLoS Genet.">
        <title>Plant-symbiotic fungi as chemical engineers: Multi-genome analysis of the Clavicipitaceae reveals dynamics of alkaloid loci.</title>
        <authorList>
            <person name="Schardl C.L."/>
            <person name="Young C.A."/>
            <person name="Hesse U."/>
            <person name="Amyotte S.G."/>
            <person name="Andreeva K."/>
            <person name="Calie P.J."/>
            <person name="Fleetwood D.J."/>
            <person name="Haws D.C."/>
            <person name="Moore N."/>
            <person name="Oeser B."/>
            <person name="Panaccione D.G."/>
            <person name="Schweri K.K."/>
            <person name="Voisey C.R."/>
            <person name="Farman M.L."/>
            <person name="Jaromczyk J.W."/>
            <person name="Roe B.A."/>
            <person name="O'Sullivan D.M."/>
            <person name="Scott B."/>
            <person name="Tudzynski P."/>
            <person name="An Z."/>
            <person name="Arnaoudova E.G."/>
            <person name="Bullock C.T."/>
            <person name="Charlton N.D."/>
            <person name="Chen L."/>
            <person name="Cox M."/>
            <person name="Dinkins R.D."/>
            <person name="Florea S."/>
            <person name="Glenn A.E."/>
            <person name="Gordon A."/>
            <person name="Gueldener U."/>
            <person name="Harris D.R."/>
            <person name="Hollin W."/>
            <person name="Jaromczyk J."/>
            <person name="Johnson R.D."/>
            <person name="Khan A.K."/>
            <person name="Leistner E."/>
            <person name="Leuchtmann A."/>
            <person name="Li C."/>
            <person name="Liu J."/>
            <person name="Liu J."/>
            <person name="Liu M."/>
            <person name="Mace W."/>
            <person name="Machado C."/>
            <person name="Nagabhyru P."/>
            <person name="Pan J."/>
            <person name="Schmid J."/>
            <person name="Sugawara K."/>
            <person name="Steiner U."/>
            <person name="Takach J.E."/>
            <person name="Tanaka E."/>
            <person name="Webb J.S."/>
            <person name="Wilson E.V."/>
            <person name="Wiseman J.L."/>
            <person name="Yoshida R."/>
            <person name="Zeng Z."/>
        </authorList>
    </citation>
    <scope>NUCLEOTIDE SEQUENCE [LARGE SCALE GENOMIC DNA]</scope>
    <source>
        <strain evidence="2 3">20.1</strain>
    </source>
</reference>
<dbReference type="HOGENOM" id="CLU_1992391_0_0_1"/>
<comment type="caution">
    <text evidence="2">The sequence shown here is derived from an EMBL/GenBank/DDBJ whole genome shotgun (WGS) entry which is preliminary data.</text>
</comment>
<organism evidence="2 3">
    <name type="scientific">Claviceps purpurea (strain 20.1)</name>
    <name type="common">Ergot fungus</name>
    <name type="synonym">Sphacelia segetum</name>
    <dbReference type="NCBI Taxonomy" id="1111077"/>
    <lineage>
        <taxon>Eukaryota</taxon>
        <taxon>Fungi</taxon>
        <taxon>Dikarya</taxon>
        <taxon>Ascomycota</taxon>
        <taxon>Pezizomycotina</taxon>
        <taxon>Sordariomycetes</taxon>
        <taxon>Hypocreomycetidae</taxon>
        <taxon>Hypocreales</taxon>
        <taxon>Clavicipitaceae</taxon>
        <taxon>Claviceps</taxon>
    </lineage>
</organism>
<dbReference type="Proteomes" id="UP000016801">
    <property type="component" value="Unassembled WGS sequence"/>
</dbReference>
<evidence type="ECO:0000313" key="3">
    <source>
        <dbReference type="Proteomes" id="UP000016801"/>
    </source>
</evidence>
<evidence type="ECO:0000256" key="1">
    <source>
        <dbReference type="SAM" id="MobiDB-lite"/>
    </source>
</evidence>
<accession>M1WI85</accession>
<sequence length="125" mass="14539">MLQGPDLLYRHGRSAGYLLDLLDFRDHLYHLGHLDHLDILCSVAPETLSLDRMRDLRTAGERLRLMLRRGDTFLPKSPYEGPRLRFPDSIDSKRLGDKLSRDGERRLRTGGDRLRLMLRRGETSL</sequence>
<name>M1WI85_CLAP2</name>
<dbReference type="AlphaFoldDB" id="M1WI85"/>